<evidence type="ECO:0000259" key="2">
    <source>
        <dbReference type="Pfam" id="PF23559"/>
    </source>
</evidence>
<proteinExistence type="predicted"/>
<evidence type="ECO:0000313" key="4">
    <source>
        <dbReference type="RefSeq" id="XP_048127773.1"/>
    </source>
</evidence>
<dbReference type="RefSeq" id="XP_048127773.1">
    <property type="nucleotide sequence ID" value="XM_048271816.1"/>
</dbReference>
<evidence type="ECO:0000256" key="1">
    <source>
        <dbReference type="ARBA" id="ARBA00022737"/>
    </source>
</evidence>
<accession>A0ABM3GTV4</accession>
<dbReference type="InterPro" id="IPR044974">
    <property type="entry name" value="Disease_R_plants"/>
</dbReference>
<name>A0ABM3GTV4_9MYRT</name>
<dbReference type="InterPro" id="IPR027417">
    <property type="entry name" value="P-loop_NTPase"/>
</dbReference>
<gene>
    <name evidence="4" type="primary">LOC125312706</name>
</gene>
<dbReference type="SUPFAM" id="SSF52540">
    <property type="entry name" value="P-loop containing nucleoside triphosphate hydrolases"/>
    <property type="match status" value="1"/>
</dbReference>
<dbReference type="InterPro" id="IPR058922">
    <property type="entry name" value="WHD_DRP"/>
</dbReference>
<dbReference type="Gene3D" id="1.10.10.10">
    <property type="entry name" value="Winged helix-like DNA-binding domain superfamily/Winged helix DNA-binding domain"/>
    <property type="match status" value="1"/>
</dbReference>
<organism evidence="3 4">
    <name type="scientific">Rhodamnia argentea</name>
    <dbReference type="NCBI Taxonomy" id="178133"/>
    <lineage>
        <taxon>Eukaryota</taxon>
        <taxon>Viridiplantae</taxon>
        <taxon>Streptophyta</taxon>
        <taxon>Embryophyta</taxon>
        <taxon>Tracheophyta</taxon>
        <taxon>Spermatophyta</taxon>
        <taxon>Magnoliopsida</taxon>
        <taxon>eudicotyledons</taxon>
        <taxon>Gunneridae</taxon>
        <taxon>Pentapetalae</taxon>
        <taxon>rosids</taxon>
        <taxon>malvids</taxon>
        <taxon>Myrtales</taxon>
        <taxon>Myrtaceae</taxon>
        <taxon>Myrtoideae</taxon>
        <taxon>Myrteae</taxon>
        <taxon>Australasian group</taxon>
        <taxon>Rhodamnia</taxon>
    </lineage>
</organism>
<keyword evidence="3" id="KW-1185">Reference proteome</keyword>
<dbReference type="PANTHER" id="PTHR23155">
    <property type="entry name" value="DISEASE RESISTANCE PROTEIN RP"/>
    <property type="match status" value="1"/>
</dbReference>
<keyword evidence="1" id="KW-0677">Repeat</keyword>
<protein>
    <submittedName>
        <fullName evidence="4">Disease resistance protein RGA4</fullName>
    </submittedName>
</protein>
<dbReference type="Gene3D" id="1.10.8.430">
    <property type="entry name" value="Helical domain of apoptotic protease-activating factors"/>
    <property type="match status" value="1"/>
</dbReference>
<dbReference type="InterPro" id="IPR042197">
    <property type="entry name" value="Apaf_helical"/>
</dbReference>
<evidence type="ECO:0000313" key="3">
    <source>
        <dbReference type="Proteomes" id="UP000827889"/>
    </source>
</evidence>
<dbReference type="Proteomes" id="UP000827889">
    <property type="component" value="Chromosome 10"/>
</dbReference>
<dbReference type="Pfam" id="PF23559">
    <property type="entry name" value="WHD_DRP"/>
    <property type="match status" value="1"/>
</dbReference>
<dbReference type="InterPro" id="IPR036388">
    <property type="entry name" value="WH-like_DNA-bd_sf"/>
</dbReference>
<dbReference type="GeneID" id="125312706"/>
<dbReference type="PANTHER" id="PTHR23155:SF1060">
    <property type="entry name" value="NBS-LRR DISEASE RESISTANCE PROTEIN"/>
    <property type="match status" value="1"/>
</dbReference>
<feature type="domain" description="Disease resistance protein winged helix" evidence="2">
    <location>
        <begin position="112"/>
        <end position="181"/>
    </location>
</feature>
<sequence length="210" mass="24249">MDTVPPLNLANLSEEESLKLFVKCAFDQGQEKNHPDLMVIAKEIVSKCGGNPLAVKTLGCLLYSKKENRSDWEHVRDSEIWQLQTDILPSLRISYDLMPSYLKQCFAYCSTFPKNHVFLNLDVIHLWISDGFIESSGNNQELEEIGRQYLEELCSRSFFDVVEESYPVLIFRMPDLIHELAISVAQTESSNMKVRTQEISPRTRHMYKIL</sequence>
<reference evidence="4" key="1">
    <citation type="submission" date="2025-08" db="UniProtKB">
        <authorList>
            <consortium name="RefSeq"/>
        </authorList>
    </citation>
    <scope>IDENTIFICATION</scope>
    <source>
        <tissue evidence="4">Leaf</tissue>
    </source>
</reference>